<dbReference type="Pfam" id="PF15469">
    <property type="entry name" value="Sec5"/>
    <property type="match status" value="1"/>
</dbReference>
<protein>
    <recommendedName>
        <fullName evidence="4">Exocyst complex component SEC5</fullName>
    </recommendedName>
</protein>
<comment type="similarity">
    <text evidence="1 4">Belongs to the SEC5 family.</text>
</comment>
<reference evidence="7" key="1">
    <citation type="submission" date="2021-01" db="EMBL/GenBank/DDBJ databases">
        <authorList>
            <person name="Eckstrom K.M.E."/>
        </authorList>
    </citation>
    <scope>NUCLEOTIDE SEQUENCE</scope>
    <source>
        <strain evidence="7">UVCC 0001</strain>
    </source>
</reference>
<comment type="subunit">
    <text evidence="4">Component of the exocyst complex.</text>
</comment>
<feature type="region of interest" description="Disordered" evidence="5">
    <location>
        <begin position="1"/>
        <end position="26"/>
    </location>
</feature>
<dbReference type="InterPro" id="IPR039481">
    <property type="entry name" value="EXOC2/Sec5_N_dom"/>
</dbReference>
<evidence type="ECO:0000259" key="6">
    <source>
        <dbReference type="Pfam" id="PF15469"/>
    </source>
</evidence>
<proteinExistence type="inferred from homology"/>
<dbReference type="GO" id="GO:0000145">
    <property type="term" value="C:exocyst"/>
    <property type="evidence" value="ECO:0007669"/>
    <property type="project" value="UniProtKB-UniRule"/>
</dbReference>
<dbReference type="GO" id="GO:0015031">
    <property type="term" value="P:protein transport"/>
    <property type="evidence" value="ECO:0007669"/>
    <property type="project" value="UniProtKB-KW"/>
</dbReference>
<evidence type="ECO:0000256" key="4">
    <source>
        <dbReference type="RuleBase" id="RU365069"/>
    </source>
</evidence>
<feature type="compositionally biased region" description="Basic residues" evidence="5">
    <location>
        <begin position="416"/>
        <end position="425"/>
    </location>
</feature>
<dbReference type="PANTHER" id="PTHR13043">
    <property type="entry name" value="EXOCYST COMPLEX COMPONENT SEC5"/>
    <property type="match status" value="1"/>
</dbReference>
<keyword evidence="3 4" id="KW-0268">Exocytosis</keyword>
<evidence type="ECO:0000256" key="3">
    <source>
        <dbReference type="ARBA" id="ARBA00022483"/>
    </source>
</evidence>
<comment type="function">
    <text evidence="4">Component of the exocyst complex involved in the docking of exocytic vesicles with fusion sites on the plasma membrane.</text>
</comment>
<keyword evidence="2 4" id="KW-0813">Transport</keyword>
<dbReference type="AlphaFoldDB" id="A0AAD9MIH9"/>
<dbReference type="EMBL" id="JASFZW010000001">
    <property type="protein sequence ID" value="KAK2080204.1"/>
    <property type="molecule type" value="Genomic_DNA"/>
</dbReference>
<keyword evidence="8" id="KW-1185">Reference proteome</keyword>
<dbReference type="InterPro" id="IPR029175">
    <property type="entry name" value="EXOC2/Sec5"/>
</dbReference>
<accession>A0AAD9MIH9</accession>
<evidence type="ECO:0000256" key="1">
    <source>
        <dbReference type="ARBA" id="ARBA00010578"/>
    </source>
</evidence>
<evidence type="ECO:0000313" key="8">
    <source>
        <dbReference type="Proteomes" id="UP001255856"/>
    </source>
</evidence>
<dbReference type="GO" id="GO:0006893">
    <property type="term" value="P:Golgi to plasma membrane transport"/>
    <property type="evidence" value="ECO:0007669"/>
    <property type="project" value="UniProtKB-UniRule"/>
</dbReference>
<dbReference type="Proteomes" id="UP001255856">
    <property type="component" value="Unassembled WGS sequence"/>
</dbReference>
<dbReference type="PANTHER" id="PTHR13043:SF1">
    <property type="entry name" value="EXOCYST COMPLEX COMPONENT 2"/>
    <property type="match status" value="1"/>
</dbReference>
<organism evidence="7 8">
    <name type="scientific">Prototheca wickerhamii</name>
    <dbReference type="NCBI Taxonomy" id="3111"/>
    <lineage>
        <taxon>Eukaryota</taxon>
        <taxon>Viridiplantae</taxon>
        <taxon>Chlorophyta</taxon>
        <taxon>core chlorophytes</taxon>
        <taxon>Trebouxiophyceae</taxon>
        <taxon>Chlorellales</taxon>
        <taxon>Chlorellaceae</taxon>
        <taxon>Prototheca</taxon>
    </lineage>
</organism>
<sequence length="442" mass="45738">MDRDRPKLVRLPGADEGPGQASDVPTSWAEVDADALYRLAGDVVASAVAQPEDSESLSAMQRSMQSGFLPEALHAAQTPRGREVPVDPLGLVPLASVLQAASEADAAAAAQPRAVSRRATTGLEALELRLREQSAALRGLVRENFGRFIASRTTIDDVHARLERLESGAGATGAPSAAVLRAVEAVTASAARAFQPLHDRAQRAERIRVVLGLLDRYEACVELPGRLRAAAAAGARAQLAGEYRRAQALLEAVRGDEGGREGARRAWALLSAEVDAVAGEALARLLGLLRCEETTTPADALGAVAGALELRAAGVPAGARDAADAADPARVYVESQARRVEALLAGAARGGARGRGPRVGWAGRVWDARGACPAAPRAAIHAHVLLRHGGPGAGQGRGPAPETRRGADARGFGRGIARRRGRAGHRPGAGPAHVCLRLGAGL</sequence>
<gene>
    <name evidence="7" type="ORF">QBZ16_000057</name>
</gene>
<evidence type="ECO:0000256" key="5">
    <source>
        <dbReference type="SAM" id="MobiDB-lite"/>
    </source>
</evidence>
<evidence type="ECO:0000313" key="7">
    <source>
        <dbReference type="EMBL" id="KAK2080204.1"/>
    </source>
</evidence>
<name>A0AAD9MIH9_PROWI</name>
<evidence type="ECO:0000256" key="2">
    <source>
        <dbReference type="ARBA" id="ARBA00022448"/>
    </source>
</evidence>
<comment type="caution">
    <text evidence="7">The sequence shown here is derived from an EMBL/GenBank/DDBJ whole genome shotgun (WGS) entry which is preliminary data.</text>
</comment>
<feature type="domain" description="Exocyst complex component EXOC2/Sec5 N-terminal" evidence="6">
    <location>
        <begin position="121"/>
        <end position="280"/>
    </location>
</feature>
<feature type="region of interest" description="Disordered" evidence="5">
    <location>
        <begin position="388"/>
        <end position="430"/>
    </location>
</feature>
<dbReference type="GO" id="GO:0006887">
    <property type="term" value="P:exocytosis"/>
    <property type="evidence" value="ECO:0007669"/>
    <property type="project" value="UniProtKB-KW"/>
</dbReference>
<keyword evidence="4" id="KW-0653">Protein transport</keyword>